<evidence type="ECO:0000313" key="3">
    <source>
        <dbReference type="Proteomes" id="UP001416858"/>
    </source>
</evidence>
<reference evidence="2 3" key="1">
    <citation type="submission" date="2024-02" db="EMBL/GenBank/DDBJ databases">
        <title>Rhodopirellula caenicola NBRC 110016.</title>
        <authorList>
            <person name="Ichikawa N."/>
            <person name="Katano-Makiyama Y."/>
            <person name="Hidaka K."/>
        </authorList>
    </citation>
    <scope>NUCLEOTIDE SEQUENCE [LARGE SCALE GENOMIC DNA]</scope>
    <source>
        <strain evidence="2 3">NBRC 110016</strain>
    </source>
</reference>
<sequence length="137" mass="14840">MSRDAAAAGSHAKPTSYRKRKFQLTPTSLRTSRCLVSDHRTGQTTIDSKYARFSTSMLDTQATADRIDTSGTNEPVLSITDKLSEYYLSNSTSAQVSSLSHKRILKADAPVPARILGQTSFSRCSAMFSAVGLEANS</sequence>
<dbReference type="EMBL" id="BAABRO010000001">
    <property type="protein sequence ID" value="GAA5504930.1"/>
    <property type="molecule type" value="Genomic_DNA"/>
</dbReference>
<dbReference type="Proteomes" id="UP001416858">
    <property type="component" value="Unassembled WGS sequence"/>
</dbReference>
<accession>A0ABP9VI89</accession>
<evidence type="ECO:0000313" key="2">
    <source>
        <dbReference type="EMBL" id="GAA5504930.1"/>
    </source>
</evidence>
<evidence type="ECO:0000256" key="1">
    <source>
        <dbReference type="SAM" id="MobiDB-lite"/>
    </source>
</evidence>
<comment type="caution">
    <text evidence="2">The sequence shown here is derived from an EMBL/GenBank/DDBJ whole genome shotgun (WGS) entry which is preliminary data.</text>
</comment>
<organism evidence="2 3">
    <name type="scientific">Novipirellula caenicola</name>
    <dbReference type="NCBI Taxonomy" id="1536901"/>
    <lineage>
        <taxon>Bacteria</taxon>
        <taxon>Pseudomonadati</taxon>
        <taxon>Planctomycetota</taxon>
        <taxon>Planctomycetia</taxon>
        <taxon>Pirellulales</taxon>
        <taxon>Pirellulaceae</taxon>
        <taxon>Novipirellula</taxon>
    </lineage>
</organism>
<protein>
    <submittedName>
        <fullName evidence="2">Uncharacterized protein</fullName>
    </submittedName>
</protein>
<keyword evidence="3" id="KW-1185">Reference proteome</keyword>
<name>A0ABP9VI89_9BACT</name>
<proteinExistence type="predicted"/>
<feature type="region of interest" description="Disordered" evidence="1">
    <location>
        <begin position="1"/>
        <end position="23"/>
    </location>
</feature>
<gene>
    <name evidence="2" type="ORF">Rcae01_00369</name>
</gene>